<evidence type="ECO:0000313" key="2">
    <source>
        <dbReference type="Proteomes" id="UP000238362"/>
    </source>
</evidence>
<dbReference type="AlphaFoldDB" id="A0A2T0LTV9"/>
<reference evidence="1 2" key="1">
    <citation type="submission" date="2018-03" db="EMBL/GenBank/DDBJ databases">
        <title>Genomic Encyclopedia of Type Strains, Phase III (KMG-III): the genomes of soil and plant-associated and newly described type strains.</title>
        <authorList>
            <person name="Whitman W."/>
        </authorList>
    </citation>
    <scope>NUCLEOTIDE SEQUENCE [LARGE SCALE GENOMIC DNA]</scope>
    <source>
        <strain evidence="1 2">CGMCC 4.7125</strain>
    </source>
</reference>
<dbReference type="EMBL" id="PVNH01000006">
    <property type="protein sequence ID" value="PRX47177.1"/>
    <property type="molecule type" value="Genomic_DNA"/>
</dbReference>
<accession>A0A2T0LTV9</accession>
<dbReference type="RefSeq" id="WP_106179701.1">
    <property type="nucleotide sequence ID" value="NZ_PVNH01000006.1"/>
</dbReference>
<protein>
    <recommendedName>
        <fullName evidence="3">Polyketide cyclase/dehydrase/lipid transport protein</fullName>
    </recommendedName>
</protein>
<proteinExistence type="predicted"/>
<sequence length="167" mass="18950">MVHNLHVRRLPAGEAEVGRLLDSLAGPDDVLWPVAHWPRMRLDRALGTGAVGGHGPVRYHVGAYVPGRCVRFRFTAPRGFDGFHEFSTVPLGPDETELRHLLRIRLRTPAWLTWPLLWRPLHDALIEDSLDRAERAVRGDVRAPARWSPYVRLLRAFIGPRGSARPR</sequence>
<dbReference type="OrthoDB" id="7067492at2"/>
<dbReference type="Proteomes" id="UP000238362">
    <property type="component" value="Unassembled WGS sequence"/>
</dbReference>
<name>A0A2T0LTV9_9PSEU</name>
<keyword evidence="2" id="KW-1185">Reference proteome</keyword>
<evidence type="ECO:0000313" key="1">
    <source>
        <dbReference type="EMBL" id="PRX47177.1"/>
    </source>
</evidence>
<evidence type="ECO:0008006" key="3">
    <source>
        <dbReference type="Google" id="ProtNLM"/>
    </source>
</evidence>
<gene>
    <name evidence="1" type="ORF">B0I33_106278</name>
</gene>
<organism evidence="1 2">
    <name type="scientific">Prauserella shujinwangii</name>
    <dbReference type="NCBI Taxonomy" id="1453103"/>
    <lineage>
        <taxon>Bacteria</taxon>
        <taxon>Bacillati</taxon>
        <taxon>Actinomycetota</taxon>
        <taxon>Actinomycetes</taxon>
        <taxon>Pseudonocardiales</taxon>
        <taxon>Pseudonocardiaceae</taxon>
        <taxon>Prauserella</taxon>
    </lineage>
</organism>
<comment type="caution">
    <text evidence="1">The sequence shown here is derived from an EMBL/GenBank/DDBJ whole genome shotgun (WGS) entry which is preliminary data.</text>
</comment>